<dbReference type="CDD" id="cd00303">
    <property type="entry name" value="retropepsin_like"/>
    <property type="match status" value="1"/>
</dbReference>
<keyword evidence="2" id="KW-0548">Nucleotidyltransferase</keyword>
<dbReference type="InterPro" id="IPR001584">
    <property type="entry name" value="Integrase_cat-core"/>
</dbReference>
<keyword evidence="8" id="KW-1185">Reference proteome</keyword>
<dbReference type="Pfam" id="PF08284">
    <property type="entry name" value="RVP_2"/>
    <property type="match status" value="1"/>
</dbReference>
<keyword evidence="3" id="KW-0540">Nuclease</keyword>
<dbReference type="InterPro" id="IPR021109">
    <property type="entry name" value="Peptidase_aspartic_dom_sf"/>
</dbReference>
<evidence type="ECO:0000256" key="3">
    <source>
        <dbReference type="ARBA" id="ARBA00022722"/>
    </source>
</evidence>
<dbReference type="InterPro" id="IPR012337">
    <property type="entry name" value="RNaseH-like_sf"/>
</dbReference>
<dbReference type="Gene3D" id="3.30.420.10">
    <property type="entry name" value="Ribonuclease H-like superfamily/Ribonuclease H"/>
    <property type="match status" value="1"/>
</dbReference>
<gene>
    <name evidence="7" type="ORF">KY290_004300</name>
</gene>
<dbReference type="InterPro" id="IPR036397">
    <property type="entry name" value="RNaseH_sf"/>
</dbReference>
<dbReference type="SUPFAM" id="SSF53098">
    <property type="entry name" value="Ribonuclease H-like"/>
    <property type="match status" value="1"/>
</dbReference>
<proteinExistence type="predicted"/>
<evidence type="ECO:0000256" key="1">
    <source>
        <dbReference type="ARBA" id="ARBA00022679"/>
    </source>
</evidence>
<dbReference type="PANTHER" id="PTHR37984:SF5">
    <property type="entry name" value="PROTEIN NYNRIN-LIKE"/>
    <property type="match status" value="1"/>
</dbReference>
<evidence type="ECO:0000256" key="2">
    <source>
        <dbReference type="ARBA" id="ARBA00022695"/>
    </source>
</evidence>
<dbReference type="Proteomes" id="UP000826656">
    <property type="component" value="Unassembled WGS sequence"/>
</dbReference>
<dbReference type="SUPFAM" id="SSF56672">
    <property type="entry name" value="DNA/RNA polymerases"/>
    <property type="match status" value="1"/>
</dbReference>
<dbReference type="Gene3D" id="1.10.340.70">
    <property type="match status" value="1"/>
</dbReference>
<dbReference type="InterPro" id="IPR041588">
    <property type="entry name" value="Integrase_H2C2"/>
</dbReference>
<evidence type="ECO:0000256" key="4">
    <source>
        <dbReference type="ARBA" id="ARBA00022759"/>
    </source>
</evidence>
<dbReference type="Gene3D" id="3.10.20.370">
    <property type="match status" value="1"/>
</dbReference>
<evidence type="ECO:0000313" key="8">
    <source>
        <dbReference type="Proteomes" id="UP000826656"/>
    </source>
</evidence>
<evidence type="ECO:0000259" key="6">
    <source>
        <dbReference type="PROSITE" id="PS50994"/>
    </source>
</evidence>
<evidence type="ECO:0000256" key="5">
    <source>
        <dbReference type="ARBA" id="ARBA00023268"/>
    </source>
</evidence>
<keyword evidence="4" id="KW-0378">Hydrolase</keyword>
<dbReference type="Gene3D" id="2.40.70.10">
    <property type="entry name" value="Acid Proteases"/>
    <property type="match status" value="1"/>
</dbReference>
<protein>
    <recommendedName>
        <fullName evidence="6">Integrase catalytic domain-containing protein</fullName>
    </recommendedName>
</protein>
<dbReference type="Gene3D" id="3.10.10.10">
    <property type="entry name" value="HIV Type 1 Reverse Transcriptase, subunit A, domain 1"/>
    <property type="match status" value="1"/>
</dbReference>
<dbReference type="InterPro" id="IPR050951">
    <property type="entry name" value="Retrovirus_Pol_polyprotein"/>
</dbReference>
<dbReference type="InterPro" id="IPR043502">
    <property type="entry name" value="DNA/RNA_pol_sf"/>
</dbReference>
<accession>A0ABQ7WVC7</accession>
<dbReference type="EMBL" id="JAIVGD010000001">
    <property type="protein sequence ID" value="KAH0784702.1"/>
    <property type="molecule type" value="Genomic_DNA"/>
</dbReference>
<dbReference type="Gene3D" id="3.30.70.270">
    <property type="match status" value="1"/>
</dbReference>
<evidence type="ECO:0000313" key="7">
    <source>
        <dbReference type="EMBL" id="KAH0784702.1"/>
    </source>
</evidence>
<organism evidence="7 8">
    <name type="scientific">Solanum tuberosum</name>
    <name type="common">Potato</name>
    <dbReference type="NCBI Taxonomy" id="4113"/>
    <lineage>
        <taxon>Eukaryota</taxon>
        <taxon>Viridiplantae</taxon>
        <taxon>Streptophyta</taxon>
        <taxon>Embryophyta</taxon>
        <taxon>Tracheophyta</taxon>
        <taxon>Spermatophyta</taxon>
        <taxon>Magnoliopsida</taxon>
        <taxon>eudicotyledons</taxon>
        <taxon>Gunneridae</taxon>
        <taxon>Pentapetalae</taxon>
        <taxon>asterids</taxon>
        <taxon>lamiids</taxon>
        <taxon>Solanales</taxon>
        <taxon>Solanaceae</taxon>
        <taxon>Solanoideae</taxon>
        <taxon>Solaneae</taxon>
        <taxon>Solanum</taxon>
    </lineage>
</organism>
<feature type="domain" description="Integrase catalytic" evidence="6">
    <location>
        <begin position="757"/>
        <end position="862"/>
    </location>
</feature>
<dbReference type="Pfam" id="PF17919">
    <property type="entry name" value="RT_RNaseH_2"/>
    <property type="match status" value="1"/>
</dbReference>
<sequence length="862" mass="96398">MTPQYKLDNNRRSTRYKRVPQYLDHYVVPHAKGKHTLIAKDHEKRGTSPSCDLQLVHLVTFSVFIVPPSTLGDGAHNTRLKSLDEAVKQLQEQFVGHAKAVESINTALQDIVTQLASFRPSSSAPSLVAGSPSLVLGQSFVPLPQTFYQHTPPPPTLNREMHEIGISGCTETANSVDETTFLGFLLLVLEDSPSDLSPPPSDSPPPDTTIENPYLLSISYHALFSGPHPSTIRPRAAKALKLLVEPSSGFSVMVKNGQELQCLGVVRSVALTIQGFFFVTNFFIIDMHGSDLVLGVTWLATLGPCLTDYVNRTFEFTLDEKHHRWQGANPVNVWPYRYPHFQKVEIERLVSEMLKSGVIHPSSSPYSSPVLLVRKKDATWRFCVDYRALNAITVKDRFPIPIQSKCQFGQSSISYLGHILSEIGLQVDPEKITAIVSWPLPSSVKDVHAFLGLTGYYRRFVKGYAQLALPLTDLLKKDSFVWFDKASVAFAKLKEALGSIPVLFLPDFSKDFVVETDASGTGIGAVLCQDSHPIAFFCQKLSSRMQAASTYNREMFAITQAVQKWRQYLLGHRFTILTYQQPLKALTSKAIQTPEQQHWLSKLIGYDFEIRFCPGKLNSVVDVLSRVPACFALSLAITEIPLVDKLKALNKSNEELLALQQKLLNAPDFMSSFSFQKGLLLFKNHLVIPKDASLRLMLLEEFHASKIGGHAGVAHTFHRLSSNFYWVGMRSDVKKFISKCQICQQMKDSQLKPAGLLSPLPIPSEIFAEISMDFITSLPSSQGRTVILVIVDRLSKYGHFIALSANFTSQKVAEVFVQEFVRFHGFPTKIIFDRDPIFISEFWTEINKLQGTHLAKSSAYHP</sequence>
<keyword evidence="5" id="KW-0511">Multifunctional enzyme</keyword>
<name>A0ABQ7WVC7_SOLTU</name>
<dbReference type="CDD" id="cd09274">
    <property type="entry name" value="RNase_HI_RT_Ty3"/>
    <property type="match status" value="1"/>
</dbReference>
<keyword evidence="4" id="KW-0255">Endonuclease</keyword>
<reference evidence="7 8" key="1">
    <citation type="journal article" date="2021" name="bioRxiv">
        <title>Chromosome-scale and haplotype-resolved genome assembly of a tetraploid potato cultivar.</title>
        <authorList>
            <person name="Sun H."/>
            <person name="Jiao W.-B."/>
            <person name="Krause K."/>
            <person name="Campoy J.A."/>
            <person name="Goel M."/>
            <person name="Folz-Donahue K."/>
            <person name="Kukat C."/>
            <person name="Huettel B."/>
            <person name="Schneeberger K."/>
        </authorList>
    </citation>
    <scope>NUCLEOTIDE SEQUENCE [LARGE SCALE GENOMIC DNA]</scope>
    <source>
        <strain evidence="7">SolTubOtavaFocal</strain>
        <tissue evidence="7">Leaves</tissue>
    </source>
</reference>
<dbReference type="InterPro" id="IPR043128">
    <property type="entry name" value="Rev_trsase/Diguanyl_cyclase"/>
</dbReference>
<dbReference type="Pfam" id="PF17921">
    <property type="entry name" value="Integrase_H2C2"/>
    <property type="match status" value="1"/>
</dbReference>
<dbReference type="PROSITE" id="PS50994">
    <property type="entry name" value="INTEGRASE"/>
    <property type="match status" value="1"/>
</dbReference>
<dbReference type="InterPro" id="IPR041577">
    <property type="entry name" value="RT_RNaseH_2"/>
</dbReference>
<dbReference type="PANTHER" id="PTHR37984">
    <property type="entry name" value="PROTEIN CBG26694"/>
    <property type="match status" value="1"/>
</dbReference>
<keyword evidence="1" id="KW-0808">Transferase</keyword>
<comment type="caution">
    <text evidence="7">The sequence shown here is derived from an EMBL/GenBank/DDBJ whole genome shotgun (WGS) entry which is preliminary data.</text>
</comment>